<dbReference type="GO" id="GO:0016787">
    <property type="term" value="F:hydrolase activity"/>
    <property type="evidence" value="ECO:0007669"/>
    <property type="project" value="UniProtKB-KW"/>
</dbReference>
<comment type="caution">
    <text evidence="6">The sequence shown here is derived from an EMBL/GenBank/DDBJ whole genome shotgun (WGS) entry which is preliminary data.</text>
</comment>
<feature type="non-terminal residue" evidence="6">
    <location>
        <position position="1"/>
    </location>
</feature>
<dbReference type="InterPro" id="IPR027094">
    <property type="entry name" value="Mitofusin_fam"/>
</dbReference>
<evidence type="ECO:0000313" key="6">
    <source>
        <dbReference type="EMBL" id="KAL0186247.1"/>
    </source>
</evidence>
<keyword evidence="4" id="KW-0342">GTP-binding</keyword>
<dbReference type="AlphaFoldDB" id="A0ABD0QJ42"/>
<dbReference type="Proteomes" id="UP001529510">
    <property type="component" value="Unassembled WGS sequence"/>
</dbReference>
<keyword evidence="7" id="KW-1185">Reference proteome</keyword>
<gene>
    <name evidence="6" type="ORF">M9458_017917</name>
</gene>
<accession>A0ABD0QJ42</accession>
<dbReference type="GO" id="GO:0016020">
    <property type="term" value="C:membrane"/>
    <property type="evidence" value="ECO:0007669"/>
    <property type="project" value="UniProtKB-SubCell"/>
</dbReference>
<evidence type="ECO:0000256" key="1">
    <source>
        <dbReference type="ARBA" id="ARBA00004370"/>
    </source>
</evidence>
<comment type="subcellular location">
    <subcellularLocation>
        <location evidence="1">Membrane</location>
    </subcellularLocation>
</comment>
<dbReference type="PANTHER" id="PTHR10465">
    <property type="entry name" value="TRANSMEMBRANE GTPASE FZO1"/>
    <property type="match status" value="1"/>
</dbReference>
<reference evidence="6 7" key="1">
    <citation type="submission" date="2024-05" db="EMBL/GenBank/DDBJ databases">
        <title>Genome sequencing and assembly of Indian major carp, Cirrhinus mrigala (Hamilton, 1822).</title>
        <authorList>
            <person name="Mohindra V."/>
            <person name="Chowdhury L.M."/>
            <person name="Lal K."/>
            <person name="Jena J.K."/>
        </authorList>
    </citation>
    <scope>NUCLEOTIDE SEQUENCE [LARGE SCALE GENOMIC DNA]</scope>
    <source>
        <strain evidence="6">CM1030</strain>
        <tissue evidence="6">Blood</tissue>
    </source>
</reference>
<keyword evidence="3" id="KW-0378">Hydrolase</keyword>
<keyword evidence="5" id="KW-0472">Membrane</keyword>
<proteinExistence type="predicted"/>
<evidence type="ECO:0000256" key="3">
    <source>
        <dbReference type="ARBA" id="ARBA00022801"/>
    </source>
</evidence>
<evidence type="ECO:0000313" key="7">
    <source>
        <dbReference type="Proteomes" id="UP001529510"/>
    </source>
</evidence>
<feature type="non-terminal residue" evidence="6">
    <location>
        <position position="51"/>
    </location>
</feature>
<dbReference type="GO" id="GO:0005525">
    <property type="term" value="F:GTP binding"/>
    <property type="evidence" value="ECO:0007669"/>
    <property type="project" value="UniProtKB-KW"/>
</dbReference>
<evidence type="ECO:0000256" key="2">
    <source>
        <dbReference type="ARBA" id="ARBA00022741"/>
    </source>
</evidence>
<sequence length="51" mass="5890">VRRQHMDRCTSFLVDELRVVDRAQASDRIFFVSAKEVLQARVQKAQGMPEA</sequence>
<organism evidence="6 7">
    <name type="scientific">Cirrhinus mrigala</name>
    <name type="common">Mrigala</name>
    <dbReference type="NCBI Taxonomy" id="683832"/>
    <lineage>
        <taxon>Eukaryota</taxon>
        <taxon>Metazoa</taxon>
        <taxon>Chordata</taxon>
        <taxon>Craniata</taxon>
        <taxon>Vertebrata</taxon>
        <taxon>Euteleostomi</taxon>
        <taxon>Actinopterygii</taxon>
        <taxon>Neopterygii</taxon>
        <taxon>Teleostei</taxon>
        <taxon>Ostariophysi</taxon>
        <taxon>Cypriniformes</taxon>
        <taxon>Cyprinidae</taxon>
        <taxon>Labeoninae</taxon>
        <taxon>Labeonini</taxon>
        <taxon>Cirrhinus</taxon>
    </lineage>
</organism>
<keyword evidence="2" id="KW-0547">Nucleotide-binding</keyword>
<name>A0ABD0QJ42_CIRMR</name>
<evidence type="ECO:0000256" key="4">
    <source>
        <dbReference type="ARBA" id="ARBA00023134"/>
    </source>
</evidence>
<dbReference type="PANTHER" id="PTHR10465:SF1">
    <property type="entry name" value="MITOFUSIN-2"/>
    <property type="match status" value="1"/>
</dbReference>
<protein>
    <submittedName>
        <fullName evidence="6">Uncharacterized protein</fullName>
    </submittedName>
</protein>
<dbReference type="EMBL" id="JAMKFB020000008">
    <property type="protein sequence ID" value="KAL0186247.1"/>
    <property type="molecule type" value="Genomic_DNA"/>
</dbReference>
<evidence type="ECO:0000256" key="5">
    <source>
        <dbReference type="ARBA" id="ARBA00023136"/>
    </source>
</evidence>